<comment type="function">
    <text evidence="10">Involved in de novo bacterial ceramide synthesis. Catalyzes the condensation of L-serine with palmitoyl-CoA (hexadecanoyl-CoA) to produce 3-oxosphinganine. Also capable of using alanine as substrate leading to the formation of 1-deoxysphinganine (1-deoxySa). Contributes to the levels of endogenous sphingolipids in its host.</text>
</comment>
<dbReference type="InterPro" id="IPR050087">
    <property type="entry name" value="AON_synthase_class-II"/>
</dbReference>
<evidence type="ECO:0000256" key="2">
    <source>
        <dbReference type="ARBA" id="ARBA00004760"/>
    </source>
</evidence>
<dbReference type="GO" id="GO:0004758">
    <property type="term" value="F:serine C-palmitoyltransferase activity"/>
    <property type="evidence" value="ECO:0007669"/>
    <property type="project" value="UniProtKB-EC"/>
</dbReference>
<comment type="catalytic activity">
    <reaction evidence="9">
        <text>L-serine + hexadecanoyl-CoA + H(+) = 3-oxosphinganine + CO2 + CoA</text>
        <dbReference type="Rhea" id="RHEA:14761"/>
        <dbReference type="ChEBI" id="CHEBI:15378"/>
        <dbReference type="ChEBI" id="CHEBI:16526"/>
        <dbReference type="ChEBI" id="CHEBI:33384"/>
        <dbReference type="ChEBI" id="CHEBI:57287"/>
        <dbReference type="ChEBI" id="CHEBI:57379"/>
        <dbReference type="ChEBI" id="CHEBI:58299"/>
        <dbReference type="EC" id="2.3.1.50"/>
    </reaction>
    <physiologicalReaction direction="left-to-right" evidence="9">
        <dbReference type="Rhea" id="RHEA:14762"/>
    </physiologicalReaction>
</comment>
<evidence type="ECO:0000256" key="5">
    <source>
        <dbReference type="ARBA" id="ARBA00022679"/>
    </source>
</evidence>
<dbReference type="EC" id="2.3.1.50" evidence="4"/>
<dbReference type="EMBL" id="LS483447">
    <property type="protein sequence ID" value="SQH73342.1"/>
    <property type="molecule type" value="Genomic_DNA"/>
</dbReference>
<keyword evidence="5 14" id="KW-0808">Transferase</keyword>
<evidence type="ECO:0000313" key="15">
    <source>
        <dbReference type="Proteomes" id="UP000249300"/>
    </source>
</evidence>
<dbReference type="RefSeq" id="WP_036887741.1">
    <property type="nucleotide sequence ID" value="NZ_JQJB01000003.1"/>
</dbReference>
<proteinExistence type="inferred from homology"/>
<keyword evidence="7" id="KW-0746">Sphingolipid metabolism</keyword>
<evidence type="ECO:0000256" key="1">
    <source>
        <dbReference type="ARBA" id="ARBA00001933"/>
    </source>
</evidence>
<keyword evidence="8" id="KW-0443">Lipid metabolism</keyword>
<evidence type="ECO:0000256" key="12">
    <source>
        <dbReference type="RuleBase" id="RU003693"/>
    </source>
</evidence>
<dbReference type="InterPro" id="IPR015424">
    <property type="entry name" value="PyrdxlP-dep_Trfase"/>
</dbReference>
<evidence type="ECO:0000256" key="7">
    <source>
        <dbReference type="ARBA" id="ARBA00022919"/>
    </source>
</evidence>
<dbReference type="PANTHER" id="PTHR13693">
    <property type="entry name" value="CLASS II AMINOTRANSFERASE/8-AMINO-7-OXONONANOATE SYNTHASE"/>
    <property type="match status" value="1"/>
</dbReference>
<dbReference type="Proteomes" id="UP000249300">
    <property type="component" value="Chromosome 1"/>
</dbReference>
<evidence type="ECO:0000256" key="4">
    <source>
        <dbReference type="ARBA" id="ARBA00013220"/>
    </source>
</evidence>
<dbReference type="GO" id="GO:0016020">
    <property type="term" value="C:membrane"/>
    <property type="evidence" value="ECO:0007669"/>
    <property type="project" value="GOC"/>
</dbReference>
<evidence type="ECO:0000256" key="11">
    <source>
        <dbReference type="ARBA" id="ARBA00071273"/>
    </source>
</evidence>
<evidence type="ECO:0000313" key="14">
    <source>
        <dbReference type="EMBL" id="SQH73342.1"/>
    </source>
</evidence>
<dbReference type="CDD" id="cd06454">
    <property type="entry name" value="KBL_like"/>
    <property type="match status" value="1"/>
</dbReference>
<evidence type="ECO:0000256" key="3">
    <source>
        <dbReference type="ARBA" id="ARBA00004991"/>
    </source>
</evidence>
<dbReference type="AlphaFoldDB" id="A0A0A2FRX1"/>
<dbReference type="KEGG" id="pcre:NCTC12858_01197"/>
<dbReference type="SUPFAM" id="SSF53383">
    <property type="entry name" value="PLP-dependent transferases"/>
    <property type="match status" value="1"/>
</dbReference>
<keyword evidence="6 12" id="KW-0663">Pyridoxal phosphate</keyword>
<evidence type="ECO:0000259" key="13">
    <source>
        <dbReference type="Pfam" id="PF00155"/>
    </source>
</evidence>
<dbReference type="GO" id="GO:0030148">
    <property type="term" value="P:sphingolipid biosynthetic process"/>
    <property type="evidence" value="ECO:0007669"/>
    <property type="project" value="UniProtKB-ARBA"/>
</dbReference>
<evidence type="ECO:0000256" key="10">
    <source>
        <dbReference type="ARBA" id="ARBA00055827"/>
    </source>
</evidence>
<dbReference type="STRING" id="393921.HQ45_02595"/>
<dbReference type="NCBIfam" id="NF047600">
    <property type="entry name" value="SerpalmtaseCFB"/>
    <property type="match status" value="1"/>
</dbReference>
<evidence type="ECO:0000256" key="8">
    <source>
        <dbReference type="ARBA" id="ARBA00023098"/>
    </source>
</evidence>
<comment type="similarity">
    <text evidence="12">Belongs to the class-II pyridoxal-phosphate-dependent aminotransferase family.</text>
</comment>
<feature type="domain" description="Aminotransferase class I/classII large" evidence="13">
    <location>
        <begin position="44"/>
        <end position="383"/>
    </location>
</feature>
<dbReference type="Gene3D" id="3.90.1150.10">
    <property type="entry name" value="Aspartate Aminotransferase, domain 1"/>
    <property type="match status" value="1"/>
</dbReference>
<dbReference type="OrthoDB" id="9807157at2"/>
<accession>A0A0A2FRX1</accession>
<dbReference type="eggNOG" id="COG0156">
    <property type="taxonomic scope" value="Bacteria"/>
</dbReference>
<gene>
    <name evidence="14" type="primary">bioF_1</name>
    <name evidence="14" type="ORF">NCTC12858_01197</name>
</gene>
<dbReference type="Pfam" id="PF00155">
    <property type="entry name" value="Aminotran_1_2"/>
    <property type="match status" value="1"/>
</dbReference>
<dbReference type="InterPro" id="IPR015422">
    <property type="entry name" value="PyrdxlP-dep_Trfase_small"/>
</dbReference>
<keyword evidence="15" id="KW-1185">Reference proteome</keyword>
<name>A0A0A2FRX1_9PORP</name>
<evidence type="ECO:0000256" key="6">
    <source>
        <dbReference type="ARBA" id="ARBA00022898"/>
    </source>
</evidence>
<comment type="cofactor">
    <cofactor evidence="1 12">
        <name>pyridoxal 5'-phosphate</name>
        <dbReference type="ChEBI" id="CHEBI:597326"/>
    </cofactor>
</comment>
<dbReference type="FunFam" id="3.40.640.10:FF:000006">
    <property type="entry name" value="5-aminolevulinate synthase, mitochondrial"/>
    <property type="match status" value="1"/>
</dbReference>
<dbReference type="Gene3D" id="3.40.640.10">
    <property type="entry name" value="Type I PLP-dependent aspartate aminotransferase-like (Major domain)"/>
    <property type="match status" value="1"/>
</dbReference>
<comment type="pathway">
    <text evidence="3">Sphingolipid metabolism.</text>
</comment>
<dbReference type="InterPro" id="IPR001917">
    <property type="entry name" value="Aminotrans_II_pyridoxalP_BS"/>
</dbReference>
<dbReference type="PANTHER" id="PTHR13693:SF3">
    <property type="entry name" value="LD36009P"/>
    <property type="match status" value="1"/>
</dbReference>
<sequence>MNLLDEKLAGYTAPQEAQAAGIYPYFRKIESEQSTEVVIDGRRVLMFGSNAYLGLTNHPKLKQAAIEATELYGTGCAGSRFLNGTLDSHLALEKRLAKFVGKDDAIIFSTGFQVNLGVVSCLTGREDYIIWDELNHASIIEGLRLSFSQKLKFRHNDMASLEKRLQQCAPEKVKLIIVDGVFSMEGDVANLPEIVRLAKKYNANIMVDEAHGFGVMGRQGRGVCDHFGLTNQVDLIMGTFSKSFASLGGFIAADKIIINYLRHHARSYIFSASCTPASTAAANAALDIMLKEPERIERLWELTRYALGRFRSLGFEIGNTSTPIIPLYVRDNERTFIITKEAFDRGVFINPVVAPAVAPGDTLIRFSLMATHTKAQLDEAIDILYEVFRNNGILP</sequence>
<dbReference type="InterPro" id="IPR004839">
    <property type="entry name" value="Aminotransferase_I/II_large"/>
</dbReference>
<protein>
    <recommendedName>
        <fullName evidence="11">Serine palmitoyltransferase</fullName>
        <ecNumber evidence="4">2.3.1.50</ecNumber>
    </recommendedName>
</protein>
<comment type="pathway">
    <text evidence="2">Lipid metabolism; sphingolipid metabolism.</text>
</comment>
<dbReference type="GO" id="GO:0030170">
    <property type="term" value="F:pyridoxal phosphate binding"/>
    <property type="evidence" value="ECO:0007669"/>
    <property type="project" value="InterPro"/>
</dbReference>
<dbReference type="PROSITE" id="PS00599">
    <property type="entry name" value="AA_TRANSFER_CLASS_2"/>
    <property type="match status" value="1"/>
</dbReference>
<reference evidence="14 15" key="1">
    <citation type="submission" date="2018-06" db="EMBL/GenBank/DDBJ databases">
        <authorList>
            <consortium name="Pathogen Informatics"/>
            <person name="Doyle S."/>
        </authorList>
    </citation>
    <scope>NUCLEOTIDE SEQUENCE [LARGE SCALE GENOMIC DNA]</scope>
    <source>
        <strain evidence="14 15">NCTC12858</strain>
    </source>
</reference>
<organism evidence="14 15">
    <name type="scientific">Porphyromonas crevioricanis</name>
    <dbReference type="NCBI Taxonomy" id="393921"/>
    <lineage>
        <taxon>Bacteria</taxon>
        <taxon>Pseudomonadati</taxon>
        <taxon>Bacteroidota</taxon>
        <taxon>Bacteroidia</taxon>
        <taxon>Bacteroidales</taxon>
        <taxon>Porphyromonadaceae</taxon>
        <taxon>Porphyromonas</taxon>
    </lineage>
</organism>
<keyword evidence="14" id="KW-0012">Acyltransferase</keyword>
<dbReference type="InterPro" id="IPR015421">
    <property type="entry name" value="PyrdxlP-dep_Trfase_major"/>
</dbReference>
<evidence type="ECO:0000256" key="9">
    <source>
        <dbReference type="ARBA" id="ARBA00047854"/>
    </source>
</evidence>